<accession>A0A9N8DUL6</accession>
<organism evidence="1 2">
    <name type="scientific">Seminavis robusta</name>
    <dbReference type="NCBI Taxonomy" id="568900"/>
    <lineage>
        <taxon>Eukaryota</taxon>
        <taxon>Sar</taxon>
        <taxon>Stramenopiles</taxon>
        <taxon>Ochrophyta</taxon>
        <taxon>Bacillariophyta</taxon>
        <taxon>Bacillariophyceae</taxon>
        <taxon>Bacillariophycidae</taxon>
        <taxon>Naviculales</taxon>
        <taxon>Naviculaceae</taxon>
        <taxon>Seminavis</taxon>
    </lineage>
</organism>
<name>A0A9N8DUL6_9STRA</name>
<dbReference type="Proteomes" id="UP001153069">
    <property type="component" value="Unassembled WGS sequence"/>
</dbReference>
<proteinExistence type="predicted"/>
<keyword evidence="2" id="KW-1185">Reference proteome</keyword>
<reference evidence="1" key="1">
    <citation type="submission" date="2020-06" db="EMBL/GenBank/DDBJ databases">
        <authorList>
            <consortium name="Plant Systems Biology data submission"/>
        </authorList>
    </citation>
    <scope>NUCLEOTIDE SEQUENCE</scope>
    <source>
        <strain evidence="1">D6</strain>
    </source>
</reference>
<dbReference type="EMBL" id="CAICTM010000362">
    <property type="protein sequence ID" value="CAB9508839.1"/>
    <property type="molecule type" value="Genomic_DNA"/>
</dbReference>
<evidence type="ECO:0000313" key="2">
    <source>
        <dbReference type="Proteomes" id="UP001153069"/>
    </source>
</evidence>
<protein>
    <submittedName>
        <fullName evidence="1">Uncharacterized protein</fullName>
    </submittedName>
</protein>
<evidence type="ECO:0000313" key="1">
    <source>
        <dbReference type="EMBL" id="CAB9508839.1"/>
    </source>
</evidence>
<gene>
    <name evidence="1" type="ORF">SEMRO_363_G126900.1</name>
</gene>
<comment type="caution">
    <text evidence="1">The sequence shown here is derived from an EMBL/GenBank/DDBJ whole genome shotgun (WGS) entry which is preliminary data.</text>
</comment>
<dbReference type="AlphaFoldDB" id="A0A9N8DUL6"/>
<dbReference type="OrthoDB" id="2094222at2759"/>
<sequence length="462" mass="51571">MGKTVGTEYDHSGLPPFKTLCESVALLDGVDFNNIFDRFSDERPAAFTRFFHFHGIVANVKFESAGNHGLTGIFQGAEHGVLRFSPLVPFLRELYLVNHFLGTYFFSFGIKFFRDGIHSGNINTGESVKGFSSRPERQFYDPPNHNIFSRPVDNMSGLGDAFVPLFGEFEKFAGVLSPVDAAAYDQFGNEANPIVAPVYTHFRPNPEYLERFGDGSLDFRQWATREDAVKPGEVIYSVHTTVMKDTREPSLCVDDEGVPLGYQEDVNIYCPEQEVILIGNVVAKSRFYASQWPDDWLFFQHHRMCPKDQSVCTVDNDPTTNLPYGPDLLGLGNPDTTYPYQNAEFCRSTDDKSGQISNIPPECPFGSIFVKSDCYEGQPERVEAVQNQTCTMMEKIAVFILTTRPDADLSLPACDFGFTALNTFLTVFLTYSSPAIRSLNAVFPPGKPVIDFLIGLLPFGGQ</sequence>